<dbReference type="SMART" id="SM00248">
    <property type="entry name" value="ANK"/>
    <property type="match status" value="2"/>
</dbReference>
<feature type="region of interest" description="Disordered" evidence="2">
    <location>
        <begin position="120"/>
        <end position="141"/>
    </location>
</feature>
<accession>A0AAD9FI85</accession>
<dbReference type="InterPro" id="IPR002110">
    <property type="entry name" value="Ankyrin_rpt"/>
</dbReference>
<dbReference type="SUPFAM" id="SSF48403">
    <property type="entry name" value="Ankyrin repeat"/>
    <property type="match status" value="1"/>
</dbReference>
<dbReference type="InterPro" id="IPR036770">
    <property type="entry name" value="Ankyrin_rpt-contain_sf"/>
</dbReference>
<keyword evidence="3" id="KW-0812">Transmembrane</keyword>
<gene>
    <name evidence="4" type="ORF">KUDE01_000435</name>
</gene>
<keyword evidence="3" id="KW-0472">Membrane</keyword>
<name>A0AAD9FI85_DISEL</name>
<dbReference type="Gene3D" id="1.25.40.20">
    <property type="entry name" value="Ankyrin repeat-containing domain"/>
    <property type="match status" value="1"/>
</dbReference>
<keyword evidence="3" id="KW-1133">Transmembrane helix</keyword>
<dbReference type="AlphaFoldDB" id="A0AAD9FI85"/>
<proteinExistence type="predicted"/>
<reference evidence="4" key="1">
    <citation type="submission" date="2023-04" db="EMBL/GenBank/DDBJ databases">
        <title>Chromosome-level genome of Chaenocephalus aceratus.</title>
        <authorList>
            <person name="Park H."/>
        </authorList>
    </citation>
    <scope>NUCLEOTIDE SEQUENCE</scope>
    <source>
        <strain evidence="4">DE</strain>
        <tissue evidence="4">Muscle</tissue>
    </source>
</reference>
<evidence type="ECO:0000256" key="3">
    <source>
        <dbReference type="SAM" id="Phobius"/>
    </source>
</evidence>
<organism evidence="4 5">
    <name type="scientific">Dissostichus eleginoides</name>
    <name type="common">Patagonian toothfish</name>
    <name type="synonym">Dissostichus amissus</name>
    <dbReference type="NCBI Taxonomy" id="100907"/>
    <lineage>
        <taxon>Eukaryota</taxon>
        <taxon>Metazoa</taxon>
        <taxon>Chordata</taxon>
        <taxon>Craniata</taxon>
        <taxon>Vertebrata</taxon>
        <taxon>Euteleostomi</taxon>
        <taxon>Actinopterygii</taxon>
        <taxon>Neopterygii</taxon>
        <taxon>Teleostei</taxon>
        <taxon>Neoteleostei</taxon>
        <taxon>Acanthomorphata</taxon>
        <taxon>Eupercaria</taxon>
        <taxon>Perciformes</taxon>
        <taxon>Notothenioidei</taxon>
        <taxon>Nototheniidae</taxon>
        <taxon>Dissostichus</taxon>
    </lineage>
</organism>
<evidence type="ECO:0000256" key="2">
    <source>
        <dbReference type="SAM" id="MobiDB-lite"/>
    </source>
</evidence>
<comment type="caution">
    <text evidence="4">The sequence shown here is derived from an EMBL/GenBank/DDBJ whole genome shotgun (WGS) entry which is preliminary data.</text>
</comment>
<feature type="transmembrane region" description="Helical" evidence="3">
    <location>
        <begin position="335"/>
        <end position="358"/>
    </location>
</feature>
<dbReference type="EMBL" id="JASDAP010000007">
    <property type="protein sequence ID" value="KAK1899645.1"/>
    <property type="molecule type" value="Genomic_DNA"/>
</dbReference>
<evidence type="ECO:0000313" key="5">
    <source>
        <dbReference type="Proteomes" id="UP001228049"/>
    </source>
</evidence>
<evidence type="ECO:0000256" key="1">
    <source>
        <dbReference type="PROSITE-ProRule" id="PRU00023"/>
    </source>
</evidence>
<keyword evidence="5" id="KW-1185">Reference proteome</keyword>
<protein>
    <submittedName>
        <fullName evidence="4">Caseinolytic peptidase B protein like</fullName>
    </submittedName>
</protein>
<dbReference type="Pfam" id="PF00023">
    <property type="entry name" value="Ank"/>
    <property type="match status" value="1"/>
</dbReference>
<evidence type="ECO:0000313" key="4">
    <source>
        <dbReference type="EMBL" id="KAK1899645.1"/>
    </source>
</evidence>
<feature type="repeat" description="ANK" evidence="1">
    <location>
        <begin position="205"/>
        <end position="237"/>
    </location>
</feature>
<feature type="non-terminal residue" evidence="4">
    <location>
        <position position="1"/>
    </location>
</feature>
<keyword evidence="1" id="KW-0040">ANK repeat</keyword>
<sequence length="382" mass="42030">MRSSEVQRLGQVVRDMDGQFGSGVYYRTGQKEVLISCLPSRARWDNNTSPRQYHRSPAGKPRHTLEGRIYQELLLVKPSHSLTQSCPASCDQPQFGFVCMCLAGCIEVFVEVLARVRGEPSVGHSPPAAPSHSDTVTKGDPPIVLYTPSASVVKVLLAAGADPNAGDDFNNVYDTSREKGIHSLEVLVSREDEFSSRLSSRAGFRGCTALHYATLTDDPRTVRMLLESGANPLQTNGLGHTARAYAKDGEVSTVLTEFEGKFQEVQARREAAERRRFPLERRLKEYIIGQEGAINTVASVGGLRQTGGGCNWLIVMNELSRLKQRAKYTLYSPRIHLIISSLCMCVSVVAGVMAGLAIRRKENGWYDEEHPLVFLFLGSSGI</sequence>
<dbReference type="Proteomes" id="UP001228049">
    <property type="component" value="Unassembled WGS sequence"/>
</dbReference>
<dbReference type="PROSITE" id="PS50088">
    <property type="entry name" value="ANK_REPEAT"/>
    <property type="match status" value="1"/>
</dbReference>
<dbReference type="PROSITE" id="PS50297">
    <property type="entry name" value="ANK_REP_REGION"/>
    <property type="match status" value="1"/>
</dbReference>